<name>A0A9J6F182_RHIMP</name>
<dbReference type="EMBL" id="JABSTU010000001">
    <property type="protein sequence ID" value="KAH8040419.1"/>
    <property type="molecule type" value="Genomic_DNA"/>
</dbReference>
<sequence length="253" mass="28817">MVQTITKLVDCPPTEKRVSPTNQRRALPTDLRSCLPARHFPCVARLLVTKGYACAPEESEREKCVQAPRERGHVTGRRGRCFSAVRFVAGRVALSVLSQRARAPSRDDDAMSREVELERPVRVEQQRRERVLEKPAAPSTAARAGDGELVLEKEEQCVCQICTCGDKPSLDPVSRAPLRCKQTIGTRLDSAECSRSLQALRTKFRKGHQVEKRLYHRMVNKFGSLRCCMRELYHYKGYDFATVPRERTHRQRA</sequence>
<dbReference type="Proteomes" id="UP000821866">
    <property type="component" value="Chromosome 1"/>
</dbReference>
<evidence type="ECO:0000313" key="2">
    <source>
        <dbReference type="Proteomes" id="UP000821866"/>
    </source>
</evidence>
<evidence type="ECO:0000313" key="1">
    <source>
        <dbReference type="EMBL" id="KAH8040419.1"/>
    </source>
</evidence>
<gene>
    <name evidence="1" type="ORF">HPB51_010199</name>
</gene>
<comment type="caution">
    <text evidence="1">The sequence shown here is derived from an EMBL/GenBank/DDBJ whole genome shotgun (WGS) entry which is preliminary data.</text>
</comment>
<keyword evidence="2" id="KW-1185">Reference proteome</keyword>
<protein>
    <submittedName>
        <fullName evidence="1">Uncharacterized protein</fullName>
    </submittedName>
</protein>
<organism evidence="1 2">
    <name type="scientific">Rhipicephalus microplus</name>
    <name type="common">Cattle tick</name>
    <name type="synonym">Boophilus microplus</name>
    <dbReference type="NCBI Taxonomy" id="6941"/>
    <lineage>
        <taxon>Eukaryota</taxon>
        <taxon>Metazoa</taxon>
        <taxon>Ecdysozoa</taxon>
        <taxon>Arthropoda</taxon>
        <taxon>Chelicerata</taxon>
        <taxon>Arachnida</taxon>
        <taxon>Acari</taxon>
        <taxon>Parasitiformes</taxon>
        <taxon>Ixodida</taxon>
        <taxon>Ixodoidea</taxon>
        <taxon>Ixodidae</taxon>
        <taxon>Rhipicephalinae</taxon>
        <taxon>Rhipicephalus</taxon>
        <taxon>Boophilus</taxon>
    </lineage>
</organism>
<reference evidence="1" key="1">
    <citation type="journal article" date="2020" name="Cell">
        <title>Large-Scale Comparative Analyses of Tick Genomes Elucidate Their Genetic Diversity and Vector Capacities.</title>
        <authorList>
            <consortium name="Tick Genome and Microbiome Consortium (TIGMIC)"/>
            <person name="Jia N."/>
            <person name="Wang J."/>
            <person name="Shi W."/>
            <person name="Du L."/>
            <person name="Sun Y."/>
            <person name="Zhan W."/>
            <person name="Jiang J.F."/>
            <person name="Wang Q."/>
            <person name="Zhang B."/>
            <person name="Ji P."/>
            <person name="Bell-Sakyi L."/>
            <person name="Cui X.M."/>
            <person name="Yuan T.T."/>
            <person name="Jiang B.G."/>
            <person name="Yang W.F."/>
            <person name="Lam T.T."/>
            <person name="Chang Q.C."/>
            <person name="Ding S.J."/>
            <person name="Wang X.J."/>
            <person name="Zhu J.G."/>
            <person name="Ruan X.D."/>
            <person name="Zhao L."/>
            <person name="Wei J.T."/>
            <person name="Ye R.Z."/>
            <person name="Que T.C."/>
            <person name="Du C.H."/>
            <person name="Zhou Y.H."/>
            <person name="Cheng J.X."/>
            <person name="Dai P.F."/>
            <person name="Guo W.B."/>
            <person name="Han X.H."/>
            <person name="Huang E.J."/>
            <person name="Li L.F."/>
            <person name="Wei W."/>
            <person name="Gao Y.C."/>
            <person name="Liu J.Z."/>
            <person name="Shao H.Z."/>
            <person name="Wang X."/>
            <person name="Wang C.C."/>
            <person name="Yang T.C."/>
            <person name="Huo Q.B."/>
            <person name="Li W."/>
            <person name="Chen H.Y."/>
            <person name="Chen S.E."/>
            <person name="Zhou L.G."/>
            <person name="Ni X.B."/>
            <person name="Tian J.H."/>
            <person name="Sheng Y."/>
            <person name="Liu T."/>
            <person name="Pan Y.S."/>
            <person name="Xia L.Y."/>
            <person name="Li J."/>
            <person name="Zhao F."/>
            <person name="Cao W.C."/>
        </authorList>
    </citation>
    <scope>NUCLEOTIDE SEQUENCE</scope>
    <source>
        <strain evidence="1">Rmic-2018</strain>
    </source>
</reference>
<accession>A0A9J6F182</accession>
<dbReference type="AlphaFoldDB" id="A0A9J6F182"/>
<proteinExistence type="predicted"/>
<reference evidence="1" key="2">
    <citation type="submission" date="2021-09" db="EMBL/GenBank/DDBJ databases">
        <authorList>
            <person name="Jia N."/>
            <person name="Wang J."/>
            <person name="Shi W."/>
            <person name="Du L."/>
            <person name="Sun Y."/>
            <person name="Zhan W."/>
            <person name="Jiang J."/>
            <person name="Wang Q."/>
            <person name="Zhang B."/>
            <person name="Ji P."/>
            <person name="Sakyi L.B."/>
            <person name="Cui X."/>
            <person name="Yuan T."/>
            <person name="Jiang B."/>
            <person name="Yang W."/>
            <person name="Lam T.T.-Y."/>
            <person name="Chang Q."/>
            <person name="Ding S."/>
            <person name="Wang X."/>
            <person name="Zhu J."/>
            <person name="Ruan X."/>
            <person name="Zhao L."/>
            <person name="Wei J."/>
            <person name="Que T."/>
            <person name="Du C."/>
            <person name="Cheng J."/>
            <person name="Dai P."/>
            <person name="Han X."/>
            <person name="Huang E."/>
            <person name="Gao Y."/>
            <person name="Liu J."/>
            <person name="Shao H."/>
            <person name="Ye R."/>
            <person name="Li L."/>
            <person name="Wei W."/>
            <person name="Wang X."/>
            <person name="Wang C."/>
            <person name="Huo Q."/>
            <person name="Li W."/>
            <person name="Guo W."/>
            <person name="Chen H."/>
            <person name="Chen S."/>
            <person name="Zhou L."/>
            <person name="Zhou L."/>
            <person name="Ni X."/>
            <person name="Tian J."/>
            <person name="Zhou Y."/>
            <person name="Sheng Y."/>
            <person name="Liu T."/>
            <person name="Pan Y."/>
            <person name="Xia L."/>
            <person name="Li J."/>
            <person name="Zhao F."/>
            <person name="Cao W."/>
        </authorList>
    </citation>
    <scope>NUCLEOTIDE SEQUENCE</scope>
    <source>
        <strain evidence="1">Rmic-2018</strain>
        <tissue evidence="1">Larvae</tissue>
    </source>
</reference>